<sequence length="143" mass="16002">MVHVYDASRCVAVLADEEVKGLNSDFLRALKAYLAPLLGASRFRQRLLVDDREVQDGESWEELGCPSQLQVLVLPYRSEAPKDLMDAVKQGDESEVTAALENLLDPNLEMLISDHDFQCFTPLYCAALQGRLDLIQLLLHGQT</sequence>
<reference evidence="1" key="1">
    <citation type="submission" date="2023-08" db="EMBL/GenBank/DDBJ databases">
        <authorList>
            <person name="Chen Y."/>
            <person name="Shah S."/>
            <person name="Dougan E. K."/>
            <person name="Thang M."/>
            <person name="Chan C."/>
        </authorList>
    </citation>
    <scope>NUCLEOTIDE SEQUENCE</scope>
</reference>
<protein>
    <submittedName>
        <fullName evidence="1">Uncharacterized protein</fullName>
    </submittedName>
</protein>
<evidence type="ECO:0000313" key="2">
    <source>
        <dbReference type="Proteomes" id="UP001178507"/>
    </source>
</evidence>
<accession>A0AA36JDT2</accession>
<gene>
    <name evidence="1" type="ORF">EVOR1521_LOCUS26383</name>
</gene>
<proteinExistence type="predicted"/>
<organism evidence="1 2">
    <name type="scientific">Effrenium voratum</name>
    <dbReference type="NCBI Taxonomy" id="2562239"/>
    <lineage>
        <taxon>Eukaryota</taxon>
        <taxon>Sar</taxon>
        <taxon>Alveolata</taxon>
        <taxon>Dinophyceae</taxon>
        <taxon>Suessiales</taxon>
        <taxon>Symbiodiniaceae</taxon>
        <taxon>Effrenium</taxon>
    </lineage>
</organism>
<dbReference type="Proteomes" id="UP001178507">
    <property type="component" value="Unassembled WGS sequence"/>
</dbReference>
<dbReference type="AlphaFoldDB" id="A0AA36JDT2"/>
<dbReference type="EMBL" id="CAUJNA010003510">
    <property type="protein sequence ID" value="CAJ1403797.1"/>
    <property type="molecule type" value="Genomic_DNA"/>
</dbReference>
<name>A0AA36JDT2_9DINO</name>
<dbReference type="SUPFAM" id="SSF48403">
    <property type="entry name" value="Ankyrin repeat"/>
    <property type="match status" value="1"/>
</dbReference>
<dbReference type="InterPro" id="IPR036770">
    <property type="entry name" value="Ankyrin_rpt-contain_sf"/>
</dbReference>
<dbReference type="Gene3D" id="1.25.40.20">
    <property type="entry name" value="Ankyrin repeat-containing domain"/>
    <property type="match status" value="1"/>
</dbReference>
<evidence type="ECO:0000313" key="1">
    <source>
        <dbReference type="EMBL" id="CAJ1403797.1"/>
    </source>
</evidence>
<keyword evidence="2" id="KW-1185">Reference proteome</keyword>
<comment type="caution">
    <text evidence="1">The sequence shown here is derived from an EMBL/GenBank/DDBJ whole genome shotgun (WGS) entry which is preliminary data.</text>
</comment>